<reference evidence="4" key="1">
    <citation type="submission" date="2023-06" db="EMBL/GenBank/DDBJ databases">
        <title>Genome-scale phylogeny and comparative genomics of the fungal order Sordariales.</title>
        <authorList>
            <consortium name="Lawrence Berkeley National Laboratory"/>
            <person name="Hensen N."/>
            <person name="Bonometti L."/>
            <person name="Westerberg I."/>
            <person name="Brannstrom I.O."/>
            <person name="Guillou S."/>
            <person name="Cros-Aarteil S."/>
            <person name="Calhoun S."/>
            <person name="Haridas S."/>
            <person name="Kuo A."/>
            <person name="Mondo S."/>
            <person name="Pangilinan J."/>
            <person name="Riley R."/>
            <person name="LaButti K."/>
            <person name="Andreopoulos B."/>
            <person name="Lipzen A."/>
            <person name="Chen C."/>
            <person name="Yanf M."/>
            <person name="Daum C."/>
            <person name="Ng V."/>
            <person name="Clum A."/>
            <person name="Steindorff A."/>
            <person name="Ohm R."/>
            <person name="Martin F."/>
            <person name="Silar P."/>
            <person name="Natvig D."/>
            <person name="Lalanne C."/>
            <person name="Gautier V."/>
            <person name="Ament-velasquez S.L."/>
            <person name="Kruys A."/>
            <person name="Hutchinson M.I."/>
            <person name="Powell A.J."/>
            <person name="Barry K."/>
            <person name="Miller A.N."/>
            <person name="Grigoriev I.V."/>
            <person name="Debuchy R."/>
            <person name="Gladieux P."/>
            <person name="Thoren M.H."/>
            <person name="Johannesson H."/>
        </authorList>
    </citation>
    <scope>NUCLEOTIDE SEQUENCE</scope>
    <source>
        <strain evidence="4">SMH3187-1</strain>
    </source>
</reference>
<sequence length="302" mass="32261">MESSSSSGSCAYLLVELNHARVFMYGLESPSPPRRSNIKFACVESSNLPACYSFCLCCHVCPGYDIVAVPVTSVTLFPSATLFHLSTFPSATLHSRNRHTATSSSVELLAFKGSPPWTLTRSPPHVVAMLAAMKLSNKILYGDNPEERPVEHCVSKVIEWQFSDRTAPEPVVRCPICYNEISVKGISPVNPVGAPSGPATTAAGDTVTNADDGPNGLALICSHILCAVCAANMCGVCRRMSMHNTCGHLAATVIPRWGETYFLPGKVERYPQGGLEETPEGCLDCGPEGCNLGPNLRACLLA</sequence>
<evidence type="ECO:0000256" key="2">
    <source>
        <dbReference type="ARBA" id="ARBA00022771"/>
    </source>
</evidence>
<keyword evidence="5" id="KW-1185">Reference proteome</keyword>
<keyword evidence="1" id="KW-0479">Metal-binding</keyword>
<accession>A0AA40F8P8</accession>
<proteinExistence type="predicted"/>
<dbReference type="GO" id="GO:0008270">
    <property type="term" value="F:zinc ion binding"/>
    <property type="evidence" value="ECO:0007669"/>
    <property type="project" value="UniProtKB-KW"/>
</dbReference>
<evidence type="ECO:0000313" key="5">
    <source>
        <dbReference type="Proteomes" id="UP001172155"/>
    </source>
</evidence>
<evidence type="ECO:0000313" key="4">
    <source>
        <dbReference type="EMBL" id="KAK0752781.1"/>
    </source>
</evidence>
<dbReference type="AlphaFoldDB" id="A0AA40F8P8"/>
<dbReference type="PROSITE" id="PS00518">
    <property type="entry name" value="ZF_RING_1"/>
    <property type="match status" value="1"/>
</dbReference>
<protein>
    <recommendedName>
        <fullName evidence="6">RING-type domain-containing protein</fullName>
    </recommendedName>
</protein>
<dbReference type="InterPro" id="IPR017907">
    <property type="entry name" value="Znf_RING_CS"/>
</dbReference>
<dbReference type="Proteomes" id="UP001172155">
    <property type="component" value="Unassembled WGS sequence"/>
</dbReference>
<evidence type="ECO:0000256" key="1">
    <source>
        <dbReference type="ARBA" id="ARBA00022723"/>
    </source>
</evidence>
<evidence type="ECO:0008006" key="6">
    <source>
        <dbReference type="Google" id="ProtNLM"/>
    </source>
</evidence>
<keyword evidence="3" id="KW-0862">Zinc</keyword>
<gene>
    <name evidence="4" type="ORF">B0T18DRAFT_483709</name>
</gene>
<organism evidence="4 5">
    <name type="scientific">Schizothecium vesticola</name>
    <dbReference type="NCBI Taxonomy" id="314040"/>
    <lineage>
        <taxon>Eukaryota</taxon>
        <taxon>Fungi</taxon>
        <taxon>Dikarya</taxon>
        <taxon>Ascomycota</taxon>
        <taxon>Pezizomycotina</taxon>
        <taxon>Sordariomycetes</taxon>
        <taxon>Sordariomycetidae</taxon>
        <taxon>Sordariales</taxon>
        <taxon>Schizotheciaceae</taxon>
        <taxon>Schizothecium</taxon>
    </lineage>
</organism>
<comment type="caution">
    <text evidence="4">The sequence shown here is derived from an EMBL/GenBank/DDBJ whole genome shotgun (WGS) entry which is preliminary data.</text>
</comment>
<dbReference type="EMBL" id="JAUKUD010000001">
    <property type="protein sequence ID" value="KAK0752781.1"/>
    <property type="molecule type" value="Genomic_DNA"/>
</dbReference>
<name>A0AA40F8P8_9PEZI</name>
<keyword evidence="2" id="KW-0863">Zinc-finger</keyword>
<evidence type="ECO:0000256" key="3">
    <source>
        <dbReference type="ARBA" id="ARBA00022833"/>
    </source>
</evidence>